<organism evidence="2 3">
    <name type="scientific">Zootermopsis nevadensis</name>
    <name type="common">Dampwood termite</name>
    <dbReference type="NCBI Taxonomy" id="136037"/>
    <lineage>
        <taxon>Eukaryota</taxon>
        <taxon>Metazoa</taxon>
        <taxon>Ecdysozoa</taxon>
        <taxon>Arthropoda</taxon>
        <taxon>Hexapoda</taxon>
        <taxon>Insecta</taxon>
        <taxon>Pterygota</taxon>
        <taxon>Neoptera</taxon>
        <taxon>Polyneoptera</taxon>
        <taxon>Dictyoptera</taxon>
        <taxon>Blattodea</taxon>
        <taxon>Blattoidea</taxon>
        <taxon>Termitoidae</taxon>
        <taxon>Termopsidae</taxon>
        <taxon>Zootermopsis</taxon>
    </lineage>
</organism>
<dbReference type="OrthoDB" id="28868at2759"/>
<dbReference type="OMA" id="KQPFYNV"/>
<sequence>MASDVLILYFSNEVLEYILESEVLSAEDVCNFGSTCTKFSKLVRNSNKIWKTKFIQRWPDLQDIFDHQRPYSWQCLYQTRLQFGKDFRHLMAGMSHRFHKQEEMSSSELSDFGKMIRDCEYGYAFMVNELMSIEHSDDKYSNLTQKYYAEKVMRYIRQEHLKEEWQGFLALDHEDHLLEKGAVLVAQWCQPMIEVTYSFIAAELDNIAMEVKRKLRVEHGNHPIFSTSDDKLKSWRNKNISDNQWKPSESQQIISAMCSVLFQDMGFHSNDEMYYSAVNSYINKVLEYRRGIPITLSIVFESVARRLGVKCEPVSFVAHFLLRWREKYNTKECGGELSPYYYIDVFNGGQFLTKRSCPRYSPDRQCPMRGISVSPATPLQVIERLANNLGVAGRQRSHVIGRSSRMRSFLELHYLVNPSDLNCIMHLARFYMLYSMDLSDLMPTIVKIQDDLEPRARDQAKLIVQMMQVYETRHSKDTACNIPEIEPKLRNENITYAVGMIMQHRLFNYRCVIYGWDPLCAASENWIRQMGVPNLTKKNHQPFYNVLGEDGSTRYAAQENLEVAVEPVYLNHMDVGRYFDKFCKTHYVPNAEKQMEYPQDGEVRLRFAACAKSM</sequence>
<dbReference type="PANTHER" id="PTHR31350">
    <property type="entry name" value="SI:DKEY-261L7.2"/>
    <property type="match status" value="1"/>
</dbReference>
<name>A0A067RB80_ZOONE</name>
<dbReference type="eggNOG" id="ENOG502QS7Z">
    <property type="taxonomic scope" value="Eukaryota"/>
</dbReference>
<dbReference type="AlphaFoldDB" id="A0A067RB80"/>
<dbReference type="NCBIfam" id="TIGR02097">
    <property type="entry name" value="yccV"/>
    <property type="match status" value="1"/>
</dbReference>
<dbReference type="InParanoid" id="A0A067RB80"/>
<dbReference type="Pfam" id="PF08755">
    <property type="entry name" value="YccV-like"/>
    <property type="match status" value="1"/>
</dbReference>
<dbReference type="SUPFAM" id="SSF81383">
    <property type="entry name" value="F-box domain"/>
    <property type="match status" value="1"/>
</dbReference>
<evidence type="ECO:0000259" key="1">
    <source>
        <dbReference type="SMART" id="SM00992"/>
    </source>
</evidence>
<keyword evidence="3" id="KW-1185">Reference proteome</keyword>
<dbReference type="InterPro" id="IPR011722">
    <property type="entry name" value="Hemimethylated_DNA-bd_dom"/>
</dbReference>
<dbReference type="SMART" id="SM00992">
    <property type="entry name" value="YccV-like"/>
    <property type="match status" value="1"/>
</dbReference>
<dbReference type="EMBL" id="KK852620">
    <property type="protein sequence ID" value="KDR20068.1"/>
    <property type="molecule type" value="Genomic_DNA"/>
</dbReference>
<dbReference type="Proteomes" id="UP000027135">
    <property type="component" value="Unassembled WGS sequence"/>
</dbReference>
<dbReference type="Gene3D" id="2.30.30.390">
    <property type="entry name" value="Hemimethylated DNA-binding domain"/>
    <property type="match status" value="1"/>
</dbReference>
<dbReference type="SUPFAM" id="SSF141255">
    <property type="entry name" value="YccV-like"/>
    <property type="match status" value="1"/>
</dbReference>
<accession>A0A067RB80</accession>
<evidence type="ECO:0000313" key="2">
    <source>
        <dbReference type="EMBL" id="KDR20068.1"/>
    </source>
</evidence>
<protein>
    <submittedName>
        <fullName evidence="2">F-box only protein 21</fullName>
    </submittedName>
</protein>
<feature type="domain" description="Hemimethylated DNA-binding" evidence="1">
    <location>
        <begin position="493"/>
        <end position="590"/>
    </location>
</feature>
<gene>
    <name evidence="2" type="ORF">L798_05461</name>
</gene>
<dbReference type="Gene3D" id="1.20.1280.50">
    <property type="match status" value="1"/>
</dbReference>
<reference evidence="2 3" key="1">
    <citation type="journal article" date="2014" name="Nat. Commun.">
        <title>Molecular traces of alternative social organization in a termite genome.</title>
        <authorList>
            <person name="Terrapon N."/>
            <person name="Li C."/>
            <person name="Robertson H.M."/>
            <person name="Ji L."/>
            <person name="Meng X."/>
            <person name="Booth W."/>
            <person name="Chen Z."/>
            <person name="Childers C.P."/>
            <person name="Glastad K.M."/>
            <person name="Gokhale K."/>
            <person name="Gowin J."/>
            <person name="Gronenberg W."/>
            <person name="Hermansen R.A."/>
            <person name="Hu H."/>
            <person name="Hunt B.G."/>
            <person name="Huylmans A.K."/>
            <person name="Khalil S.M."/>
            <person name="Mitchell R.D."/>
            <person name="Munoz-Torres M.C."/>
            <person name="Mustard J.A."/>
            <person name="Pan H."/>
            <person name="Reese J.T."/>
            <person name="Scharf M.E."/>
            <person name="Sun F."/>
            <person name="Vogel H."/>
            <person name="Xiao J."/>
            <person name="Yang W."/>
            <person name="Yang Z."/>
            <person name="Yang Z."/>
            <person name="Zhou J."/>
            <person name="Zhu J."/>
            <person name="Brent C.S."/>
            <person name="Elsik C.G."/>
            <person name="Goodisman M.A."/>
            <person name="Liberles D.A."/>
            <person name="Roe R.M."/>
            <person name="Vargo E.L."/>
            <person name="Vilcinskas A."/>
            <person name="Wang J."/>
            <person name="Bornberg-Bauer E."/>
            <person name="Korb J."/>
            <person name="Zhang G."/>
            <person name="Liebig J."/>
        </authorList>
    </citation>
    <scope>NUCLEOTIDE SEQUENCE [LARGE SCALE GENOMIC DNA]</scope>
    <source>
        <tissue evidence="2">Whole organism</tissue>
    </source>
</reference>
<dbReference type="STRING" id="136037.A0A067RB80"/>
<proteinExistence type="predicted"/>
<dbReference type="PANTHER" id="PTHR31350:SF21">
    <property type="entry name" value="F-BOX ONLY PROTEIN 21"/>
    <property type="match status" value="1"/>
</dbReference>
<dbReference type="GO" id="GO:0003677">
    <property type="term" value="F:DNA binding"/>
    <property type="evidence" value="ECO:0007669"/>
    <property type="project" value="InterPro"/>
</dbReference>
<dbReference type="InterPro" id="IPR036623">
    <property type="entry name" value="Hemimethylated_DNA-bd_sf"/>
</dbReference>
<dbReference type="Pfam" id="PF13369">
    <property type="entry name" value="Transglut_core2"/>
    <property type="match status" value="1"/>
</dbReference>
<evidence type="ECO:0000313" key="3">
    <source>
        <dbReference type="Proteomes" id="UP000027135"/>
    </source>
</evidence>
<dbReference type="InterPro" id="IPR036047">
    <property type="entry name" value="F-box-like_dom_sf"/>
</dbReference>
<dbReference type="InterPro" id="IPR032698">
    <property type="entry name" value="SirB1_N"/>
</dbReference>